<evidence type="ECO:0000313" key="1">
    <source>
        <dbReference type="EMBL" id="CAH2222107.1"/>
    </source>
</evidence>
<organism evidence="1 2">
    <name type="scientific">Pararge aegeria aegeria</name>
    <dbReference type="NCBI Taxonomy" id="348720"/>
    <lineage>
        <taxon>Eukaryota</taxon>
        <taxon>Metazoa</taxon>
        <taxon>Ecdysozoa</taxon>
        <taxon>Arthropoda</taxon>
        <taxon>Hexapoda</taxon>
        <taxon>Insecta</taxon>
        <taxon>Pterygota</taxon>
        <taxon>Neoptera</taxon>
        <taxon>Endopterygota</taxon>
        <taxon>Lepidoptera</taxon>
        <taxon>Glossata</taxon>
        <taxon>Ditrysia</taxon>
        <taxon>Papilionoidea</taxon>
        <taxon>Nymphalidae</taxon>
        <taxon>Satyrinae</taxon>
        <taxon>Satyrini</taxon>
        <taxon>Parargina</taxon>
        <taxon>Pararge</taxon>
    </lineage>
</organism>
<keyword evidence="2" id="KW-1185">Reference proteome</keyword>
<protein>
    <submittedName>
        <fullName evidence="1">Jg23123 protein</fullName>
    </submittedName>
</protein>
<evidence type="ECO:0000313" key="2">
    <source>
        <dbReference type="Proteomes" id="UP000838756"/>
    </source>
</evidence>
<sequence length="220" mass="25049">PRASANDILEHRESLVERINLTLKEVSDWGDANLVKFNAAKTQSCLFSAKKSPFTLAPTFRGVSVPISDHIELLGVNISSNLNFGKCIESKAKVAAKKLGILNKVRRYFTPGQRLALYQAQVRTCMEYCSHLWGGSAKYQLEALDSVDRRARRIIGDNSLTQAKLHSLQHRRNVACLSVFYRIYFGECAQELHNLVPPSPFYHRTARHRERWHPYVVDIP</sequence>
<gene>
    <name evidence="1" type="primary">jg23123</name>
    <name evidence="1" type="ORF">PAEG_LOCUS6742</name>
</gene>
<comment type="caution">
    <text evidence="1">The sequence shown here is derived from an EMBL/GenBank/DDBJ whole genome shotgun (WGS) entry which is preliminary data.</text>
</comment>
<dbReference type="EMBL" id="CAKXAJ010020425">
    <property type="protein sequence ID" value="CAH2222107.1"/>
    <property type="molecule type" value="Genomic_DNA"/>
</dbReference>
<dbReference type="Proteomes" id="UP000838756">
    <property type="component" value="Unassembled WGS sequence"/>
</dbReference>
<feature type="non-terminal residue" evidence="1">
    <location>
        <position position="1"/>
    </location>
</feature>
<dbReference type="AlphaFoldDB" id="A0A8S4QX82"/>
<dbReference type="OrthoDB" id="7480422at2759"/>
<reference evidence="1" key="1">
    <citation type="submission" date="2022-03" db="EMBL/GenBank/DDBJ databases">
        <authorList>
            <person name="Lindestad O."/>
        </authorList>
    </citation>
    <scope>NUCLEOTIDE SEQUENCE</scope>
</reference>
<name>A0A8S4QX82_9NEOP</name>
<proteinExistence type="predicted"/>
<feature type="non-terminal residue" evidence="1">
    <location>
        <position position="220"/>
    </location>
</feature>
<dbReference type="PANTHER" id="PTHR33332">
    <property type="entry name" value="REVERSE TRANSCRIPTASE DOMAIN-CONTAINING PROTEIN"/>
    <property type="match status" value="1"/>
</dbReference>
<accession>A0A8S4QX82</accession>